<keyword evidence="3" id="KW-1185">Reference proteome</keyword>
<name>A0A1G9WES4_9SPHI</name>
<keyword evidence="1" id="KW-0812">Transmembrane</keyword>
<evidence type="ECO:0000256" key="1">
    <source>
        <dbReference type="SAM" id="Phobius"/>
    </source>
</evidence>
<reference evidence="3" key="1">
    <citation type="submission" date="2016-10" db="EMBL/GenBank/DDBJ databases">
        <authorList>
            <person name="Varghese N."/>
            <person name="Submissions S."/>
        </authorList>
    </citation>
    <scope>NUCLEOTIDE SEQUENCE [LARGE SCALE GENOMIC DNA]</scope>
    <source>
        <strain evidence="3">DSM 24536</strain>
    </source>
</reference>
<dbReference type="STRING" id="990371.SAMN05421813_1255"/>
<dbReference type="Proteomes" id="UP000199226">
    <property type="component" value="Unassembled WGS sequence"/>
</dbReference>
<dbReference type="EMBL" id="FNHH01000025">
    <property type="protein sequence ID" value="SDM83074.1"/>
    <property type="molecule type" value="Genomic_DNA"/>
</dbReference>
<dbReference type="RefSeq" id="WP_176767713.1">
    <property type="nucleotide sequence ID" value="NZ_FNHH01000025.1"/>
</dbReference>
<keyword evidence="1" id="KW-1133">Transmembrane helix</keyword>
<proteinExistence type="predicted"/>
<protein>
    <submittedName>
        <fullName evidence="2">Uncharacterized protein</fullName>
    </submittedName>
</protein>
<dbReference type="AlphaFoldDB" id="A0A1G9WES4"/>
<evidence type="ECO:0000313" key="3">
    <source>
        <dbReference type="Proteomes" id="UP000199226"/>
    </source>
</evidence>
<feature type="transmembrane region" description="Helical" evidence="1">
    <location>
        <begin position="7"/>
        <end position="29"/>
    </location>
</feature>
<evidence type="ECO:0000313" key="2">
    <source>
        <dbReference type="EMBL" id="SDM83074.1"/>
    </source>
</evidence>
<accession>A0A1G9WES4</accession>
<keyword evidence="1" id="KW-0472">Membrane</keyword>
<gene>
    <name evidence="2" type="ORF">SAMN05421813_1255</name>
</gene>
<organism evidence="2 3">
    <name type="scientific">Daejeonella rubra</name>
    <dbReference type="NCBI Taxonomy" id="990371"/>
    <lineage>
        <taxon>Bacteria</taxon>
        <taxon>Pseudomonadati</taxon>
        <taxon>Bacteroidota</taxon>
        <taxon>Sphingobacteriia</taxon>
        <taxon>Sphingobacteriales</taxon>
        <taxon>Sphingobacteriaceae</taxon>
        <taxon>Daejeonella</taxon>
    </lineage>
</organism>
<sequence>MKKLTNCISPFIMLLVPLFFLIGILALSVNNEIPAEKQNASLKLQVPSIRTIIQTAIK</sequence>